<comment type="cofactor">
    <cofactor evidence="9">
        <name>Zn(2+)</name>
        <dbReference type="ChEBI" id="CHEBI:29105"/>
    </cofactor>
    <text evidence="9">Binds 1 zinc ion.</text>
</comment>
<evidence type="ECO:0000256" key="4">
    <source>
        <dbReference type="ARBA" id="ARBA00022801"/>
    </source>
</evidence>
<dbReference type="PANTHER" id="PTHR43660:SF1">
    <property type="entry name" value="DIPEPTIDYL CARBOXYPEPTIDASE"/>
    <property type="match status" value="1"/>
</dbReference>
<dbReference type="SUPFAM" id="SSF55486">
    <property type="entry name" value="Metalloproteases ('zincins'), catalytic domain"/>
    <property type="match status" value="1"/>
</dbReference>
<sequence length="697" mass="78443">MAYLALRAPSYTPGVTATQPEATGVSNPLLNVGFRIPFDQIRPEHAEGAVDTLLAQTQAKLEELARSGERGFANFMADLDTLTEQLDTVNVIVHHLDSVNSSPEWHAAKMAILPKTSEFYTKLSLHPGLWAALKAFATTPEAAALDPVRARHLKLTIDEFRREGADLQGAEQERLLALNTRLAEVTSEFGKNVLDETAAFEMYVSTERLAGVPQRVQDATRRDAEAKGKEGHRLTLHAPVLLPVLTYADDRDLRHDLWLANSRVGQQEGRDNRPLVREILKLRREKAQLLGFGDFADYVLQDRMAGSGARALAFERDLDARTRPAFERENDELRAFHREQVGAGAPELEAWDVTYWAEKQRQAKYDFDEEALRPYFPMDGVLKGLFEITRRVFGITVAESEAPGWHPEVRYYTIQDEAGTHVASFYTDWFPRDSKRAGAWMNAFITGGPKEHGVDPHLGLMCGNMTPPDGDTPALLSIREVETVFHEFGHLLHHAMSRVEVRSLSGTNVPWDFVELPSQIMENWVMEREALDLFARHYQTGEAIPQDLFDRMIAARNYRAANAAMRQYSFGLTDLSLHVEFDPDSDADHITYARDLMATFHPTPLPEHYAQIAAFNHLFSSPVGYGAGYYSYKWAEVLDADAFSRFAEEGIFNRDTGRAYVDTILSRGNSADPAELYREFMGRDPDADALLRRSGLL</sequence>
<keyword evidence="3 9" id="KW-0479">Metal-binding</keyword>
<dbReference type="InterPro" id="IPR001567">
    <property type="entry name" value="Pept_M3A_M3B_dom"/>
</dbReference>
<evidence type="ECO:0000256" key="7">
    <source>
        <dbReference type="ARBA" id="ARBA00024603"/>
    </source>
</evidence>
<evidence type="ECO:0000256" key="8">
    <source>
        <dbReference type="ARBA" id="ARBA00026100"/>
    </source>
</evidence>
<comment type="catalytic activity">
    <reaction evidence="7">
        <text>Hydrolysis of oligopeptides, with broad specificity. Gly or Ala commonly occur as P1 or P1' residues, but more distant residues are also important, as is shown by the fact that Z-Gly-Pro-Gly-|-Gly-Pro-Ala is cleaved, but not Z-(Gly)(5).</text>
        <dbReference type="EC" id="3.4.24.70"/>
    </reaction>
</comment>
<dbReference type="InterPro" id="IPR045090">
    <property type="entry name" value="Pept_M3A_M3B"/>
</dbReference>
<evidence type="ECO:0000259" key="11">
    <source>
        <dbReference type="Pfam" id="PF19310"/>
    </source>
</evidence>
<feature type="domain" description="Oligopeptidase A N-terminal" evidence="11">
    <location>
        <begin position="51"/>
        <end position="171"/>
    </location>
</feature>
<organism evidence="12 13">
    <name type="scientific">Deinococcus radiotolerans</name>
    <dbReference type="NCBI Taxonomy" id="1309407"/>
    <lineage>
        <taxon>Bacteria</taxon>
        <taxon>Thermotogati</taxon>
        <taxon>Deinococcota</taxon>
        <taxon>Deinococci</taxon>
        <taxon>Deinococcales</taxon>
        <taxon>Deinococcaceae</taxon>
        <taxon>Deinococcus</taxon>
    </lineage>
</organism>
<dbReference type="RefSeq" id="WP_189067769.1">
    <property type="nucleotide sequence ID" value="NZ_BMPE01000001.1"/>
</dbReference>
<evidence type="ECO:0000256" key="9">
    <source>
        <dbReference type="RuleBase" id="RU003435"/>
    </source>
</evidence>
<dbReference type="Gene3D" id="1.10.1370.10">
    <property type="entry name" value="Neurolysin, domain 3"/>
    <property type="match status" value="1"/>
</dbReference>
<reference evidence="13" key="1">
    <citation type="journal article" date="2019" name="Int. J. Syst. Evol. Microbiol.">
        <title>The Global Catalogue of Microorganisms (GCM) 10K type strain sequencing project: providing services to taxonomists for standard genome sequencing and annotation.</title>
        <authorList>
            <consortium name="The Broad Institute Genomics Platform"/>
            <consortium name="The Broad Institute Genome Sequencing Center for Infectious Disease"/>
            <person name="Wu L."/>
            <person name="Ma J."/>
        </authorList>
    </citation>
    <scope>NUCLEOTIDE SEQUENCE [LARGE SCALE GENOMIC DNA]</scope>
    <source>
        <strain evidence="13">JCM 19173</strain>
    </source>
</reference>
<feature type="domain" description="Peptidase M3A/M3B catalytic" evidence="10">
    <location>
        <begin position="244"/>
        <end position="695"/>
    </location>
</feature>
<evidence type="ECO:0000256" key="6">
    <source>
        <dbReference type="ARBA" id="ARBA00023049"/>
    </source>
</evidence>
<evidence type="ECO:0000259" key="10">
    <source>
        <dbReference type="Pfam" id="PF01432"/>
    </source>
</evidence>
<proteinExistence type="inferred from homology"/>
<keyword evidence="5 9" id="KW-0862">Zinc</keyword>
<evidence type="ECO:0000256" key="1">
    <source>
        <dbReference type="ARBA" id="ARBA00006040"/>
    </source>
</evidence>
<gene>
    <name evidence="12" type="ORF">GCM10010844_09530</name>
</gene>
<keyword evidence="2 9" id="KW-0645">Protease</keyword>
<dbReference type="EMBL" id="BMPE01000001">
    <property type="protein sequence ID" value="GGK93158.1"/>
    <property type="molecule type" value="Genomic_DNA"/>
</dbReference>
<dbReference type="EC" id="3.4.24.70" evidence="8"/>
<dbReference type="Proteomes" id="UP000604341">
    <property type="component" value="Unassembled WGS sequence"/>
</dbReference>
<dbReference type="PANTHER" id="PTHR43660">
    <property type="entry name" value="DIPEPTIDYL CARBOXYPEPTIDASE"/>
    <property type="match status" value="1"/>
</dbReference>
<protein>
    <recommendedName>
        <fullName evidence="8">oligopeptidase A</fullName>
        <ecNumber evidence="8">3.4.24.70</ecNumber>
    </recommendedName>
</protein>
<comment type="caution">
    <text evidence="12">The sequence shown here is derived from an EMBL/GenBank/DDBJ whole genome shotgun (WGS) entry which is preliminary data.</text>
</comment>
<evidence type="ECO:0000313" key="12">
    <source>
        <dbReference type="EMBL" id="GGK93158.1"/>
    </source>
</evidence>
<dbReference type="InterPro" id="IPR034005">
    <property type="entry name" value="M3A_DCP"/>
</dbReference>
<keyword evidence="4 9" id="KW-0378">Hydrolase</keyword>
<evidence type="ECO:0000256" key="3">
    <source>
        <dbReference type="ARBA" id="ARBA00022723"/>
    </source>
</evidence>
<dbReference type="Pfam" id="PF01432">
    <property type="entry name" value="Peptidase_M3"/>
    <property type="match status" value="1"/>
</dbReference>
<dbReference type="InterPro" id="IPR045666">
    <property type="entry name" value="OpdA_N"/>
</dbReference>
<keyword evidence="6 9" id="KW-0482">Metalloprotease</keyword>
<dbReference type="CDD" id="cd06456">
    <property type="entry name" value="M3A_DCP"/>
    <property type="match status" value="1"/>
</dbReference>
<dbReference type="Gene3D" id="3.40.390.10">
    <property type="entry name" value="Collagenase (Catalytic Domain)"/>
    <property type="match status" value="1"/>
</dbReference>
<comment type="similarity">
    <text evidence="1 9">Belongs to the peptidase M3 family.</text>
</comment>
<dbReference type="InterPro" id="IPR024077">
    <property type="entry name" value="Neurolysin/TOP_dom2"/>
</dbReference>
<dbReference type="Pfam" id="PF19310">
    <property type="entry name" value="TOP_N"/>
    <property type="match status" value="1"/>
</dbReference>
<name>A0ABQ2FG63_9DEIO</name>
<keyword evidence="13" id="KW-1185">Reference proteome</keyword>
<evidence type="ECO:0000313" key="13">
    <source>
        <dbReference type="Proteomes" id="UP000604341"/>
    </source>
</evidence>
<evidence type="ECO:0000256" key="5">
    <source>
        <dbReference type="ARBA" id="ARBA00022833"/>
    </source>
</evidence>
<dbReference type="InterPro" id="IPR024079">
    <property type="entry name" value="MetalloPept_cat_dom_sf"/>
</dbReference>
<evidence type="ECO:0000256" key="2">
    <source>
        <dbReference type="ARBA" id="ARBA00022670"/>
    </source>
</evidence>
<accession>A0ABQ2FG63</accession>